<name>E9FYQ3_DAPPU</name>
<keyword evidence="2 8" id="KW-0812">Transmembrane</keyword>
<feature type="region of interest" description="Disordered" evidence="7">
    <location>
        <begin position="2116"/>
        <end position="2147"/>
    </location>
</feature>
<dbReference type="GO" id="GO:0016887">
    <property type="term" value="F:ATP hydrolysis activity"/>
    <property type="evidence" value="ECO:0007669"/>
    <property type="project" value="InterPro"/>
</dbReference>
<comment type="subcellular location">
    <subcellularLocation>
        <location evidence="1">Membrane</location>
        <topology evidence="1">Multi-pass membrane protein</topology>
    </subcellularLocation>
</comment>
<organism evidence="10 11">
    <name type="scientific">Daphnia pulex</name>
    <name type="common">Water flea</name>
    <dbReference type="NCBI Taxonomy" id="6669"/>
    <lineage>
        <taxon>Eukaryota</taxon>
        <taxon>Metazoa</taxon>
        <taxon>Ecdysozoa</taxon>
        <taxon>Arthropoda</taxon>
        <taxon>Crustacea</taxon>
        <taxon>Branchiopoda</taxon>
        <taxon>Diplostraca</taxon>
        <taxon>Cladocera</taxon>
        <taxon>Anomopoda</taxon>
        <taxon>Daphniidae</taxon>
        <taxon>Daphnia</taxon>
    </lineage>
</organism>
<accession>E9FYQ3</accession>
<evidence type="ECO:0000256" key="2">
    <source>
        <dbReference type="ARBA" id="ARBA00022692"/>
    </source>
</evidence>
<dbReference type="Proteomes" id="UP000000305">
    <property type="component" value="Unassembled WGS sequence"/>
</dbReference>
<gene>
    <name evidence="10" type="ORF">DAPPUDRAFT_312056</name>
</gene>
<sequence>MFFLQLRQLMWKNYLVRSRSKARVIAEIIWPLAVFIILALVRLEGLKDYEKECYLKEKALPSAGPVRFYQSLICTSMNWCYSDYQNNTILFNEALEFERARELISEIDTAMIRRLAVDEKNNLDYSSGHTQLSLNSRAIYKEGRHNEQLQNFSALSLQSMSMDFLPSLASEMIFEVLEKSRGDASDNQSQILCNTTLLEQYRGLLEDSMSNENNPDWLVERVIHHDTDFFIKDTETNLCAEEWGSLKNLNNLYKDLHLLGKTFPIFEEISDSKIGKFAQRLWIATTENKADNESNSTSIIPLLNAVCGGSFLPLQIPSPSLKTIPKFSKANPFRRRMSVFESDSVAESTDNFPEICSSLFGTMQNNSQTETLFEYIYPLIRGRLVYAPNTPAFSRLVEKINSTFQDIRTIQNLSNTWLEISSNITSVLNRLEESITGAIDNFENSTAIVSILEEALLRINKIQTTVMQIDALATFFSTYIECYDFDKFEGYPTEEEAVTRGITLLNQNQLWAVIIFDSADANVTSEDELPFHISYKIRMDKFVIDTTERLRDYIKLPYARNDPRYGHMKYFTSGFIFLQDKIEQSIASLQSMTENLPSMFMQQFPSNCFEFDTFLFAIGPSYPLYMNLAFVFSCAMIIKSIVYEKERRLKETMRTMGLGNGVHWMAWFIDSLSILLFACVLLPIIIYFGNILEKSNPFVISVFLISFSIATICFSFLVSTFFSRANLAAASGAFIYFLTYQPVSLLDLGFSTSPYVTNILLSLFSNVAFGIGNAYVIGLEETSGGAQWSNIGTSPREGDTFSLLECILMLLFDSVLYLVMTWYIETVFPGQYGIPKPWYFMFQSSYWCSSKGQTVSINSFEPRAEADNSELIEEESNRNLMVGVSIHNLGKTYSNGKVAVRNLNIDFYEDQITSFLGHNGAGKTTTISILTGLFPPSSGTATINGLDIRYQMDDVRHQLGVCPQHNVLFDQLTVEEHLQFFANLKTGEQIESRKEIDKMIEDLGLSHKRHDISEHLSGGMKRKLSIGAAFIGNSKTVILDEPTAGVDPYSRRSIWDILLKYKTGRTIILTTHFMDEADLLGDRIAIISQGQLKCCGSSLFLKQKLGSGYYLTVVRKDESERTVSDGQANADPVSRRANETDGIVNVVKRHIANGSIVENVGSDIVFCLPEFDEAGIRQRDKFPILFDELDSTMEELRVDSYGVSDTTLEEIFLRVADDPSADSNFPQTNGADLVQEDGNAHTEEIGSSDSFNLDSSEKLKGKKLVAQQMKALYVKRFCNSKRNVKGFFCEIVLPCILVLIGELFSLTLHLEDPVPALKLSPWLYGDVNEVFYVNQQPTLNWTNEYISNMLNETGLGVRCLDGEPLHGLDCSSNDIGLLNPLANPDDYHLYNCPCTDLGVPICPANSTQQGELFRYRSVSSDEFYDLAEKNISLWILRTYEELKDVRIGGFEFGVHNIIRSINLTQLQRNVSENIVRIQVWFDNKAWASSVSYLNAINNVILRSSLPPSKDPFLYGITAINHPMEFSSREVVKNEQVAVSLAFALTVLFALSFVPASFVIFLVEERTSKAKHLQFVSGVKPTTFWFASYTWDVVNYLIPCFLVILIFLGFGQWEYVGSTSIGGFILLMALFGVSAIPLMYPSSFLFSVPSTAFVGLACANLFIGVVTVISSYVLQLFDDEHLIQVGEILDQVFLIFPHFCLGRGLIDLAETYFTAKNYELIGVVYERNIFEWNYLGRYFVSFILQAIIFFGFNLMLHYPFFPKLIARYYKYKAIPPLGSEDVDVARERARVEKTDAFMDELLLKRLTKVYNGQKHPATDSLSFGLKKGECFGLLGVNGAGKSTTFKMLTGDETVTSGNAFVGGSSVITNLSEAQQNLGYCPQEDALLPLLTGVEHLQLFARLRGVPSRYIDKLVSDNLRKLSLLPYKDRCAGTYSGGNKRKLSTAIALVGNPAVVFLDEPSSGMDPRARRSLWQAVIDAVNDSRSVLLTSHSMEECQVLCTRLAIMVNGTLRCLGSAQHLKNRFGDGYMINVRCEVETISEVLQCVESLIPEAKLRERRSRQLIWHVKPNLLQISTLFQRMEAARKTTPMVDYSITQTTLDDVFVRFARLQRETIDDNSEEPEFDALSTHSGTHTSSVTTDDDLHTAF</sequence>
<protein>
    <submittedName>
        <fullName evidence="10">ABC protein, subfamily ABCA</fullName>
    </submittedName>
</protein>
<dbReference type="InterPro" id="IPR017871">
    <property type="entry name" value="ABC_transporter-like_CS"/>
</dbReference>
<dbReference type="FunFam" id="3.40.50.300:FF:000327">
    <property type="entry name" value="ATP-binding cassette sub-family A member 3"/>
    <property type="match status" value="1"/>
</dbReference>
<dbReference type="InterPro" id="IPR026082">
    <property type="entry name" value="ABCA"/>
</dbReference>
<evidence type="ECO:0000256" key="8">
    <source>
        <dbReference type="SAM" id="Phobius"/>
    </source>
</evidence>
<proteinExistence type="predicted"/>
<dbReference type="InParanoid" id="E9FYQ3"/>
<dbReference type="PROSITE" id="PS50893">
    <property type="entry name" value="ABC_TRANSPORTER_2"/>
    <property type="match status" value="2"/>
</dbReference>
<dbReference type="Pfam" id="PF12698">
    <property type="entry name" value="ABC2_membrane_3"/>
    <property type="match status" value="2"/>
</dbReference>
<dbReference type="PROSITE" id="PS00211">
    <property type="entry name" value="ABC_TRANSPORTER_1"/>
    <property type="match status" value="1"/>
</dbReference>
<dbReference type="Gene3D" id="3.40.50.300">
    <property type="entry name" value="P-loop containing nucleotide triphosphate hydrolases"/>
    <property type="match status" value="2"/>
</dbReference>
<dbReference type="eggNOG" id="KOG0059">
    <property type="taxonomic scope" value="Eukaryota"/>
</dbReference>
<dbReference type="CDD" id="cd03263">
    <property type="entry name" value="ABC_subfamily_A"/>
    <property type="match status" value="2"/>
</dbReference>
<feature type="transmembrane region" description="Helical" evidence="8">
    <location>
        <begin position="1651"/>
        <end position="1673"/>
    </location>
</feature>
<dbReference type="OMA" id="ITHATFE"/>
<dbReference type="GO" id="GO:0006869">
    <property type="term" value="P:lipid transport"/>
    <property type="evidence" value="ECO:0000318"/>
    <property type="project" value="GO_Central"/>
</dbReference>
<keyword evidence="5 8" id="KW-1133">Transmembrane helix</keyword>
<dbReference type="GO" id="GO:0005319">
    <property type="term" value="F:lipid transporter activity"/>
    <property type="evidence" value="ECO:0000318"/>
    <property type="project" value="GO_Central"/>
</dbReference>
<feature type="domain" description="ABC transporter" evidence="9">
    <location>
        <begin position="884"/>
        <end position="1114"/>
    </location>
</feature>
<feature type="transmembrane region" description="Helical" evidence="8">
    <location>
        <begin position="698"/>
        <end position="718"/>
    </location>
</feature>
<dbReference type="GO" id="GO:0016020">
    <property type="term" value="C:membrane"/>
    <property type="evidence" value="ECO:0007669"/>
    <property type="project" value="UniProtKB-SubCell"/>
</dbReference>
<dbReference type="GO" id="GO:0140359">
    <property type="term" value="F:ABC-type transporter activity"/>
    <property type="evidence" value="ECO:0007669"/>
    <property type="project" value="InterPro"/>
</dbReference>
<dbReference type="PhylomeDB" id="E9FYQ3"/>
<evidence type="ECO:0000313" key="10">
    <source>
        <dbReference type="EMBL" id="EFX87571.1"/>
    </source>
</evidence>
<dbReference type="HOGENOM" id="CLU_000604_19_0_1"/>
<feature type="compositionally biased region" description="Low complexity" evidence="7">
    <location>
        <begin position="2127"/>
        <end position="2138"/>
    </location>
</feature>
<dbReference type="FunFam" id="3.40.50.300:FF:000264">
    <property type="entry name" value="ATP-binding cassette, sub-family A (ABC1), member 1"/>
    <property type="match status" value="1"/>
</dbReference>
<dbReference type="KEGG" id="dpx:DAPPUDRAFT_312056"/>
<dbReference type="SUPFAM" id="SSF52540">
    <property type="entry name" value="P-loop containing nucleoside triphosphate hydrolases"/>
    <property type="match status" value="2"/>
</dbReference>
<feature type="transmembrane region" description="Helical" evidence="8">
    <location>
        <begin position="1619"/>
        <end position="1639"/>
    </location>
</feature>
<feature type="transmembrane region" description="Helical" evidence="8">
    <location>
        <begin position="1536"/>
        <end position="1562"/>
    </location>
</feature>
<dbReference type="Pfam" id="PF23321">
    <property type="entry name" value="R1_ABCA1"/>
    <property type="match status" value="1"/>
</dbReference>
<keyword evidence="6 8" id="KW-0472">Membrane</keyword>
<dbReference type="PANTHER" id="PTHR19229:SF185">
    <property type="entry name" value="ABC TRANSPORTER DOMAIN-CONTAINING PROTEIN"/>
    <property type="match status" value="1"/>
</dbReference>
<keyword evidence="11" id="KW-1185">Reference proteome</keyword>
<feature type="domain" description="ABC transporter" evidence="9">
    <location>
        <begin position="1800"/>
        <end position="2032"/>
    </location>
</feature>
<evidence type="ECO:0000256" key="5">
    <source>
        <dbReference type="ARBA" id="ARBA00022989"/>
    </source>
</evidence>
<evidence type="ECO:0000259" key="9">
    <source>
        <dbReference type="PROSITE" id="PS50893"/>
    </source>
</evidence>
<dbReference type="InterPro" id="IPR003593">
    <property type="entry name" value="AAA+_ATPase"/>
</dbReference>
<evidence type="ECO:0000256" key="4">
    <source>
        <dbReference type="ARBA" id="ARBA00022840"/>
    </source>
</evidence>
<feature type="transmembrane region" description="Helical" evidence="8">
    <location>
        <begin position="1583"/>
        <end position="1607"/>
    </location>
</feature>
<keyword evidence="3" id="KW-0547">Nucleotide-binding</keyword>
<feature type="transmembrane region" description="Helical" evidence="8">
    <location>
        <begin position="725"/>
        <end position="743"/>
    </location>
</feature>
<feature type="transmembrane region" description="Helical" evidence="8">
    <location>
        <begin position="755"/>
        <end position="779"/>
    </location>
</feature>
<feature type="transmembrane region" description="Helical" evidence="8">
    <location>
        <begin position="1737"/>
        <end position="1760"/>
    </location>
</feature>
<dbReference type="SMART" id="SM00382">
    <property type="entry name" value="AAA"/>
    <property type="match status" value="2"/>
</dbReference>
<feature type="transmembrane region" description="Helical" evidence="8">
    <location>
        <begin position="624"/>
        <end position="643"/>
    </location>
</feature>
<feature type="transmembrane region" description="Helical" evidence="8">
    <location>
        <begin position="800"/>
        <end position="824"/>
    </location>
</feature>
<dbReference type="InterPro" id="IPR027417">
    <property type="entry name" value="P-loop_NTPase"/>
</dbReference>
<dbReference type="InterPro" id="IPR056264">
    <property type="entry name" value="R2_ABCA1-4-like"/>
</dbReference>
<dbReference type="GO" id="GO:0042626">
    <property type="term" value="F:ATPase-coupled transmembrane transporter activity"/>
    <property type="evidence" value="ECO:0000318"/>
    <property type="project" value="GO_Central"/>
</dbReference>
<evidence type="ECO:0000256" key="1">
    <source>
        <dbReference type="ARBA" id="ARBA00004141"/>
    </source>
</evidence>
<evidence type="ECO:0000313" key="11">
    <source>
        <dbReference type="Proteomes" id="UP000000305"/>
    </source>
</evidence>
<feature type="transmembrane region" description="Helical" evidence="8">
    <location>
        <begin position="664"/>
        <end position="686"/>
    </location>
</feature>
<dbReference type="OrthoDB" id="6512918at2759"/>
<keyword evidence="4" id="KW-0067">ATP-binding</keyword>
<evidence type="ECO:0000256" key="3">
    <source>
        <dbReference type="ARBA" id="ARBA00022741"/>
    </source>
</evidence>
<dbReference type="GO" id="GO:0005524">
    <property type="term" value="F:ATP binding"/>
    <property type="evidence" value="ECO:0007669"/>
    <property type="project" value="UniProtKB-KW"/>
</dbReference>
<dbReference type="STRING" id="6669.E9FYQ3"/>
<evidence type="ECO:0000256" key="6">
    <source>
        <dbReference type="ARBA" id="ARBA00023136"/>
    </source>
</evidence>
<dbReference type="EMBL" id="GL732527">
    <property type="protein sequence ID" value="EFX87571.1"/>
    <property type="molecule type" value="Genomic_DNA"/>
</dbReference>
<dbReference type="PANTHER" id="PTHR19229">
    <property type="entry name" value="ATP-BINDING CASSETTE TRANSPORTER SUBFAMILY A ABCA"/>
    <property type="match status" value="1"/>
</dbReference>
<dbReference type="InterPro" id="IPR003439">
    <property type="entry name" value="ABC_transporter-like_ATP-bd"/>
</dbReference>
<dbReference type="InterPro" id="IPR013525">
    <property type="entry name" value="ABC2_TM"/>
</dbReference>
<evidence type="ECO:0000256" key="7">
    <source>
        <dbReference type="SAM" id="MobiDB-lite"/>
    </source>
</evidence>
<dbReference type="Pfam" id="PF00005">
    <property type="entry name" value="ABC_tran"/>
    <property type="match status" value="2"/>
</dbReference>
<reference evidence="10 11" key="1">
    <citation type="journal article" date="2011" name="Science">
        <title>The ecoresponsive genome of Daphnia pulex.</title>
        <authorList>
            <person name="Colbourne J.K."/>
            <person name="Pfrender M.E."/>
            <person name="Gilbert D."/>
            <person name="Thomas W.K."/>
            <person name="Tucker A."/>
            <person name="Oakley T.H."/>
            <person name="Tokishita S."/>
            <person name="Aerts A."/>
            <person name="Arnold G.J."/>
            <person name="Basu M.K."/>
            <person name="Bauer D.J."/>
            <person name="Caceres C.E."/>
            <person name="Carmel L."/>
            <person name="Casola C."/>
            <person name="Choi J.H."/>
            <person name="Detter J.C."/>
            <person name="Dong Q."/>
            <person name="Dusheyko S."/>
            <person name="Eads B.D."/>
            <person name="Frohlich T."/>
            <person name="Geiler-Samerotte K.A."/>
            <person name="Gerlach D."/>
            <person name="Hatcher P."/>
            <person name="Jogdeo S."/>
            <person name="Krijgsveld J."/>
            <person name="Kriventseva E.V."/>
            <person name="Kultz D."/>
            <person name="Laforsch C."/>
            <person name="Lindquist E."/>
            <person name="Lopez J."/>
            <person name="Manak J.R."/>
            <person name="Muller J."/>
            <person name="Pangilinan J."/>
            <person name="Patwardhan R.P."/>
            <person name="Pitluck S."/>
            <person name="Pritham E.J."/>
            <person name="Rechtsteiner A."/>
            <person name="Rho M."/>
            <person name="Rogozin I.B."/>
            <person name="Sakarya O."/>
            <person name="Salamov A."/>
            <person name="Schaack S."/>
            <person name="Shapiro H."/>
            <person name="Shiga Y."/>
            <person name="Skalitzky C."/>
            <person name="Smith Z."/>
            <person name="Souvorov A."/>
            <person name="Sung W."/>
            <person name="Tang Z."/>
            <person name="Tsuchiya D."/>
            <person name="Tu H."/>
            <person name="Vos H."/>
            <person name="Wang M."/>
            <person name="Wolf Y.I."/>
            <person name="Yamagata H."/>
            <person name="Yamada T."/>
            <person name="Ye Y."/>
            <person name="Shaw J.R."/>
            <person name="Andrews J."/>
            <person name="Crease T.J."/>
            <person name="Tang H."/>
            <person name="Lucas S.M."/>
            <person name="Robertson H.M."/>
            <person name="Bork P."/>
            <person name="Koonin E.V."/>
            <person name="Zdobnov E.M."/>
            <person name="Grigoriev I.V."/>
            <person name="Lynch M."/>
            <person name="Boore J.L."/>
        </authorList>
    </citation>
    <scope>NUCLEOTIDE SEQUENCE [LARGE SCALE GENOMIC DNA]</scope>
</reference>